<dbReference type="InterPro" id="IPR044542">
    <property type="entry name" value="NAA30-like"/>
</dbReference>
<sequence>MDYYKSEEQLPAIMKLMETDLSEPYSIYTYRYFINNWPKLCWMAFDGDKTIGAIVCKLDIHKSRTELKTTYRGYIAMLAVNKEYRGKGLGSELVIKAISVMREHGCTEVILETEITNKGALSLYYKLGFLKDKRLYKYYLNGVDAFRLKLELGFPTETLNIPEKISEAPTETNEPQ</sequence>
<dbReference type="CDD" id="cd04301">
    <property type="entry name" value="NAT_SF"/>
    <property type="match status" value="1"/>
</dbReference>
<dbReference type="InterPro" id="IPR016181">
    <property type="entry name" value="Acyl_CoA_acyltransferase"/>
</dbReference>
<evidence type="ECO:0000256" key="2">
    <source>
        <dbReference type="ARBA" id="ARBA00023315"/>
    </source>
</evidence>
<dbReference type="GO" id="GO:0004596">
    <property type="term" value="F:protein-N-terminal amino-acid acetyltransferase activity"/>
    <property type="evidence" value="ECO:0007669"/>
    <property type="project" value="InterPro"/>
</dbReference>
<dbReference type="SUPFAM" id="SSF55729">
    <property type="entry name" value="Acyl-CoA N-acyltransferases (Nat)"/>
    <property type="match status" value="1"/>
</dbReference>
<evidence type="ECO:0000259" key="4">
    <source>
        <dbReference type="PROSITE" id="PS51186"/>
    </source>
</evidence>
<dbReference type="Gene3D" id="3.40.630.30">
    <property type="match status" value="1"/>
</dbReference>
<accession>A0A6B2LK65</accession>
<organism evidence="5">
    <name type="scientific">Arcella intermedia</name>
    <dbReference type="NCBI Taxonomy" id="1963864"/>
    <lineage>
        <taxon>Eukaryota</taxon>
        <taxon>Amoebozoa</taxon>
        <taxon>Tubulinea</taxon>
        <taxon>Elardia</taxon>
        <taxon>Arcellinida</taxon>
        <taxon>Sphaerothecina</taxon>
        <taxon>Arcellidae</taxon>
        <taxon>Arcella</taxon>
    </lineage>
</organism>
<evidence type="ECO:0000313" key="5">
    <source>
        <dbReference type="EMBL" id="NDV37529.1"/>
    </source>
</evidence>
<dbReference type="GO" id="GO:0031417">
    <property type="term" value="C:NatC complex"/>
    <property type="evidence" value="ECO:0007669"/>
    <property type="project" value="TreeGrafter"/>
</dbReference>
<reference evidence="5" key="1">
    <citation type="journal article" date="2020" name="J. Eukaryot. Microbiol.">
        <title>De novo Sequencing, Assembly and Annotation of the Transcriptome for the Free-Living Testate Amoeba Arcella intermedia.</title>
        <authorList>
            <person name="Ribeiro G.M."/>
            <person name="Porfirio-Sousa A.L."/>
            <person name="Maurer-Alcala X.X."/>
            <person name="Katz L.A."/>
            <person name="Lahr D.J.G."/>
        </authorList>
    </citation>
    <scope>NUCLEOTIDE SEQUENCE</scope>
</reference>
<dbReference type="PANTHER" id="PTHR45896:SF1">
    <property type="entry name" value="N-ALPHA-ACETYLTRANSFERASE 30"/>
    <property type="match status" value="1"/>
</dbReference>
<dbReference type="PROSITE" id="PS51186">
    <property type="entry name" value="GNAT"/>
    <property type="match status" value="1"/>
</dbReference>
<keyword evidence="1" id="KW-0808">Transferase</keyword>
<proteinExistence type="inferred from homology"/>
<dbReference type="AlphaFoldDB" id="A0A6B2LK65"/>
<name>A0A6B2LK65_9EUKA</name>
<dbReference type="InterPro" id="IPR000182">
    <property type="entry name" value="GNAT_dom"/>
</dbReference>
<dbReference type="PANTHER" id="PTHR45896">
    <property type="entry name" value="N-ALPHA-ACETYLTRANSFERASE 30"/>
    <property type="match status" value="1"/>
</dbReference>
<comment type="similarity">
    <text evidence="3">Belongs to the acetyltransferase family. MAK3 subfamily.</text>
</comment>
<keyword evidence="2" id="KW-0012">Acyltransferase</keyword>
<evidence type="ECO:0000256" key="3">
    <source>
        <dbReference type="ARBA" id="ARBA00024025"/>
    </source>
</evidence>
<feature type="domain" description="N-acetyltransferase" evidence="4">
    <location>
        <begin position="1"/>
        <end position="153"/>
    </location>
</feature>
<dbReference type="EMBL" id="GIBP01008560">
    <property type="protein sequence ID" value="NDV37529.1"/>
    <property type="molecule type" value="Transcribed_RNA"/>
</dbReference>
<evidence type="ECO:0000256" key="1">
    <source>
        <dbReference type="ARBA" id="ARBA00022679"/>
    </source>
</evidence>
<dbReference type="Pfam" id="PF00583">
    <property type="entry name" value="Acetyltransf_1"/>
    <property type="match status" value="1"/>
</dbReference>
<protein>
    <recommendedName>
        <fullName evidence="4">N-acetyltransferase domain-containing protein</fullName>
    </recommendedName>
</protein>